<proteinExistence type="predicted"/>
<organism evidence="1 2">
    <name type="scientific">Mannheimia haemolytica</name>
    <name type="common">Pasteurella haemolytica</name>
    <dbReference type="NCBI Taxonomy" id="75985"/>
    <lineage>
        <taxon>Bacteria</taxon>
        <taxon>Pseudomonadati</taxon>
        <taxon>Pseudomonadota</taxon>
        <taxon>Gammaproteobacteria</taxon>
        <taxon>Pasteurellales</taxon>
        <taxon>Pasteurellaceae</taxon>
        <taxon>Mannheimia</taxon>
    </lineage>
</organism>
<reference evidence="1 2" key="1">
    <citation type="submission" date="2018-06" db="EMBL/GenBank/DDBJ databases">
        <authorList>
            <consortium name="Pathogen Informatics"/>
            <person name="Doyle S."/>
        </authorList>
    </citation>
    <scope>NUCLEOTIDE SEQUENCE [LARGE SCALE GENOMIC DNA]</scope>
    <source>
        <strain evidence="1 2">NCTC10638</strain>
    </source>
</reference>
<accession>A0A378MYI5</accession>
<sequence length="53" mass="6460">MLINGHFMGCYLWDWHCDDFSHHLLEIIGLGNQKFAFPELGKCVRYWLYWLLQ</sequence>
<evidence type="ECO:0000313" key="2">
    <source>
        <dbReference type="Proteomes" id="UP000254802"/>
    </source>
</evidence>
<gene>
    <name evidence="1" type="ORF">NCTC10638_02479</name>
</gene>
<dbReference type="AlphaFoldDB" id="A0A378MYI5"/>
<name>A0A378MYI5_MANHA</name>
<protein>
    <submittedName>
        <fullName evidence="1">Uncharacterized protein</fullName>
    </submittedName>
</protein>
<dbReference type="Proteomes" id="UP000254802">
    <property type="component" value="Unassembled WGS sequence"/>
</dbReference>
<dbReference type="EMBL" id="UGPN01000002">
    <property type="protein sequence ID" value="STY61270.1"/>
    <property type="molecule type" value="Genomic_DNA"/>
</dbReference>
<evidence type="ECO:0000313" key="1">
    <source>
        <dbReference type="EMBL" id="STY61270.1"/>
    </source>
</evidence>